<reference evidence="3" key="1">
    <citation type="submission" date="2016-10" db="EMBL/GenBank/DDBJ databases">
        <authorList>
            <person name="Varghese N."/>
            <person name="Submissions S."/>
        </authorList>
    </citation>
    <scope>NUCLEOTIDE SEQUENCE [LARGE SCALE GENOMIC DNA]</scope>
    <source>
        <strain evidence="3">CGMCC 4.5579</strain>
    </source>
</reference>
<dbReference type="Proteomes" id="UP000198727">
    <property type="component" value="Unassembled WGS sequence"/>
</dbReference>
<feature type="region of interest" description="Disordered" evidence="1">
    <location>
        <begin position="24"/>
        <end position="47"/>
    </location>
</feature>
<organism evidence="2 3">
    <name type="scientific">Amycolatopsis arida</name>
    <dbReference type="NCBI Taxonomy" id="587909"/>
    <lineage>
        <taxon>Bacteria</taxon>
        <taxon>Bacillati</taxon>
        <taxon>Actinomycetota</taxon>
        <taxon>Actinomycetes</taxon>
        <taxon>Pseudonocardiales</taxon>
        <taxon>Pseudonocardiaceae</taxon>
        <taxon>Amycolatopsis</taxon>
    </lineage>
</organism>
<evidence type="ECO:0000313" key="2">
    <source>
        <dbReference type="EMBL" id="SFO92640.1"/>
    </source>
</evidence>
<dbReference type="AlphaFoldDB" id="A0A1I5L5Q0"/>
<sequence length="317" mass="32489">MPAVLLGLALAACAGPDLGKANFPRTTVPVEPGAGGQGRAPTGPITDPAVATEALRLVDPCALVEADVLRELGQADEPRPSGWDRCATRIRDAGGKTARISLQLGDPVANARDATAAIAGLPLVEREQDDGTCFASAVTSRDPNLGISAQVTYEGGDPCRAGRTVLDKVIATLGDQPPRRSPEPGSLLGVDPCAVLDAGVMSAVGVSEKHQASGLHGCSWRDTGPAVLLDLRLGVPPRGGDGKEPVDLGGGVTGYRERGVAGLGKCTITWQHRPAGDDLGELVAVDYSWPGAEVDDVDPCGKARTLVDAVRAALPRA</sequence>
<dbReference type="Pfam" id="PF12079">
    <property type="entry name" value="DUF3558"/>
    <property type="match status" value="1"/>
</dbReference>
<name>A0A1I5L5Q0_9PSEU</name>
<keyword evidence="3" id="KW-1185">Reference proteome</keyword>
<evidence type="ECO:0000313" key="3">
    <source>
        <dbReference type="Proteomes" id="UP000198727"/>
    </source>
</evidence>
<proteinExistence type="predicted"/>
<dbReference type="InterPro" id="IPR024520">
    <property type="entry name" value="DUF3558"/>
</dbReference>
<evidence type="ECO:0000256" key="1">
    <source>
        <dbReference type="SAM" id="MobiDB-lite"/>
    </source>
</evidence>
<accession>A0A1I5L5Q0</accession>
<dbReference type="STRING" id="587909.SAMN05421810_101416"/>
<dbReference type="EMBL" id="FOWW01000001">
    <property type="protein sequence ID" value="SFO92640.1"/>
    <property type="molecule type" value="Genomic_DNA"/>
</dbReference>
<protein>
    <recommendedName>
        <fullName evidence="4">DUF3558 domain-containing protein</fullName>
    </recommendedName>
</protein>
<gene>
    <name evidence="2" type="ORF">SAMN05421810_101416</name>
</gene>
<evidence type="ECO:0008006" key="4">
    <source>
        <dbReference type="Google" id="ProtNLM"/>
    </source>
</evidence>